<reference evidence="4" key="1">
    <citation type="submission" date="2022-07" db="EMBL/GenBank/DDBJ databases">
        <authorList>
            <person name="Macas J."/>
            <person name="Novak P."/>
            <person name="Neumann P."/>
        </authorList>
    </citation>
    <scope>NUCLEOTIDE SEQUENCE</scope>
</reference>
<dbReference type="EMBL" id="CAMAPF010001410">
    <property type="protein sequence ID" value="CAH9149007.1"/>
    <property type="molecule type" value="Genomic_DNA"/>
</dbReference>
<organism evidence="4 5">
    <name type="scientific">Cuscuta epithymum</name>
    <dbReference type="NCBI Taxonomy" id="186058"/>
    <lineage>
        <taxon>Eukaryota</taxon>
        <taxon>Viridiplantae</taxon>
        <taxon>Streptophyta</taxon>
        <taxon>Embryophyta</taxon>
        <taxon>Tracheophyta</taxon>
        <taxon>Spermatophyta</taxon>
        <taxon>Magnoliopsida</taxon>
        <taxon>eudicotyledons</taxon>
        <taxon>Gunneridae</taxon>
        <taxon>Pentapetalae</taxon>
        <taxon>asterids</taxon>
        <taxon>lamiids</taxon>
        <taxon>Solanales</taxon>
        <taxon>Convolvulaceae</taxon>
        <taxon>Cuscuteae</taxon>
        <taxon>Cuscuta</taxon>
        <taxon>Cuscuta subgen. Cuscuta</taxon>
    </lineage>
</organism>
<dbReference type="InterPro" id="IPR025724">
    <property type="entry name" value="GAG-pre-integrase_dom"/>
</dbReference>
<proteinExistence type="predicted"/>
<evidence type="ECO:0000259" key="1">
    <source>
        <dbReference type="Pfam" id="PF13976"/>
    </source>
</evidence>
<feature type="domain" description="Retrovirus-related Pol polyprotein from transposon TNT 1-94-like beta-barrel" evidence="2">
    <location>
        <begin position="11"/>
        <end position="85"/>
    </location>
</feature>
<comment type="caution">
    <text evidence="4">The sequence shown here is derived from an EMBL/GenBank/DDBJ whole genome shotgun (WGS) entry which is preliminary data.</text>
</comment>
<dbReference type="AlphaFoldDB" id="A0AAV0GM39"/>
<accession>A0AAV0GM39</accession>
<evidence type="ECO:0000313" key="3">
    <source>
        <dbReference type="EMBL" id="CAH9072816.1"/>
    </source>
</evidence>
<evidence type="ECO:0000259" key="2">
    <source>
        <dbReference type="Pfam" id="PF22936"/>
    </source>
</evidence>
<dbReference type="Pfam" id="PF22936">
    <property type="entry name" value="Pol_BBD"/>
    <property type="match status" value="1"/>
</dbReference>
<dbReference type="Pfam" id="PF13976">
    <property type="entry name" value="gag_pre-integrs"/>
    <property type="match status" value="1"/>
</dbReference>
<dbReference type="EMBL" id="CAMAPF010000023">
    <property type="protein sequence ID" value="CAH9072816.1"/>
    <property type="molecule type" value="Genomic_DNA"/>
</dbReference>
<dbReference type="Proteomes" id="UP001152523">
    <property type="component" value="Unassembled WGS sequence"/>
</dbReference>
<gene>
    <name evidence="3" type="ORF">CEPIT_LOCUS4414</name>
    <name evidence="4" type="ORF">CEPIT_LOCUS44945</name>
</gene>
<keyword evidence="5" id="KW-1185">Reference proteome</keyword>
<evidence type="ECO:0000313" key="5">
    <source>
        <dbReference type="Proteomes" id="UP001152523"/>
    </source>
</evidence>
<protein>
    <recommendedName>
        <fullName evidence="6">GAG-pre-integrase domain-containing protein</fullName>
    </recommendedName>
</protein>
<dbReference type="InterPro" id="IPR054722">
    <property type="entry name" value="PolX-like_BBD"/>
</dbReference>
<sequence>MKEILSHTCTWIIDSGASEHITCDNKNLFNISVQPFEPSIKIPNGELVPVSAIGSLCLPNGICLQRVLYVPQFQCNLLSVSRLTSDLNCTFIFSSSLCILRDTSTGKLIGVGKLHNGLYYLESSRGEMVAMSVGTRSDLWHQRLGHASDGKLQYITSLKDFRRNSTFCDPCLRAKQTRLPFPESTKHIHFSRCHVY</sequence>
<feature type="domain" description="GAG-pre-integrase" evidence="1">
    <location>
        <begin position="117"/>
        <end position="176"/>
    </location>
</feature>
<evidence type="ECO:0008006" key="6">
    <source>
        <dbReference type="Google" id="ProtNLM"/>
    </source>
</evidence>
<evidence type="ECO:0000313" key="4">
    <source>
        <dbReference type="EMBL" id="CAH9149007.1"/>
    </source>
</evidence>
<name>A0AAV0GM39_9ASTE</name>